<feature type="domain" description="GP-PDE" evidence="2">
    <location>
        <begin position="123"/>
        <end position="435"/>
    </location>
</feature>
<proteinExistence type="predicted"/>
<gene>
    <name evidence="3" type="ORF">M427DRAFT_105178</name>
</gene>
<dbReference type="Proteomes" id="UP000070544">
    <property type="component" value="Unassembled WGS sequence"/>
</dbReference>
<dbReference type="Pfam" id="PF25329">
    <property type="entry name" value="C2_GDE1"/>
    <property type="match status" value="1"/>
</dbReference>
<keyword evidence="1" id="KW-0378">Hydrolase</keyword>
<dbReference type="Gene3D" id="3.20.20.190">
    <property type="entry name" value="Phosphatidylinositol (PI) phosphodiesterase"/>
    <property type="match status" value="1"/>
</dbReference>
<evidence type="ECO:0000313" key="3">
    <source>
        <dbReference type="EMBL" id="KXS09584.1"/>
    </source>
</evidence>
<reference evidence="3 4" key="1">
    <citation type="journal article" date="2015" name="Genome Biol. Evol.">
        <title>Phylogenomic analyses indicate that early fungi evolved digesting cell walls of algal ancestors of land plants.</title>
        <authorList>
            <person name="Chang Y."/>
            <person name="Wang S."/>
            <person name="Sekimoto S."/>
            <person name="Aerts A.L."/>
            <person name="Choi C."/>
            <person name="Clum A."/>
            <person name="LaButti K.M."/>
            <person name="Lindquist E.A."/>
            <person name="Yee Ngan C."/>
            <person name="Ohm R.A."/>
            <person name="Salamov A.A."/>
            <person name="Grigoriev I.V."/>
            <person name="Spatafora J.W."/>
            <person name="Berbee M.L."/>
        </authorList>
    </citation>
    <scope>NUCLEOTIDE SEQUENCE [LARGE SCALE GENOMIC DNA]</scope>
    <source>
        <strain evidence="3 4">JEL478</strain>
    </source>
</reference>
<dbReference type="InterPro" id="IPR030395">
    <property type="entry name" value="GP_PDE_dom"/>
</dbReference>
<evidence type="ECO:0000256" key="1">
    <source>
        <dbReference type="ARBA" id="ARBA00022801"/>
    </source>
</evidence>
<organism evidence="3 4">
    <name type="scientific">Gonapodya prolifera (strain JEL478)</name>
    <name type="common">Monoblepharis prolifera</name>
    <dbReference type="NCBI Taxonomy" id="1344416"/>
    <lineage>
        <taxon>Eukaryota</taxon>
        <taxon>Fungi</taxon>
        <taxon>Fungi incertae sedis</taxon>
        <taxon>Chytridiomycota</taxon>
        <taxon>Chytridiomycota incertae sedis</taxon>
        <taxon>Monoblepharidomycetes</taxon>
        <taxon>Monoblepharidales</taxon>
        <taxon>Gonapodyaceae</taxon>
        <taxon>Gonapodya</taxon>
    </lineage>
</organism>
<accession>A0A138ZYK6</accession>
<name>A0A138ZYK6_GONPJ</name>
<dbReference type="Pfam" id="PF03009">
    <property type="entry name" value="GDPD"/>
    <property type="match status" value="1"/>
</dbReference>
<evidence type="ECO:0000313" key="4">
    <source>
        <dbReference type="Proteomes" id="UP000070544"/>
    </source>
</evidence>
<dbReference type="OrthoDB" id="197419at2759"/>
<dbReference type="InterPro" id="IPR057506">
    <property type="entry name" value="C2_GPCPD1"/>
</dbReference>
<evidence type="ECO:0000259" key="2">
    <source>
        <dbReference type="PROSITE" id="PS51704"/>
    </source>
</evidence>
<dbReference type="PANTHER" id="PTHR22958">
    <property type="entry name" value="GLYCEROPHOSPHORYL DIESTER PHOSPHODIESTERASE"/>
    <property type="match status" value="1"/>
</dbReference>
<dbReference type="InterPro" id="IPR051578">
    <property type="entry name" value="GDPD"/>
</dbReference>
<dbReference type="PROSITE" id="PS51704">
    <property type="entry name" value="GP_PDE"/>
    <property type="match status" value="1"/>
</dbReference>
<dbReference type="GO" id="GO:0047389">
    <property type="term" value="F:glycerophosphocholine phosphodiesterase activity"/>
    <property type="evidence" value="ECO:0007669"/>
    <property type="project" value="TreeGrafter"/>
</dbReference>
<dbReference type="STRING" id="1344416.A0A138ZYK6"/>
<dbReference type="AlphaFoldDB" id="A0A138ZYK6"/>
<dbReference type="CDD" id="cd08572">
    <property type="entry name" value="GDPD_GDE5_like"/>
    <property type="match status" value="1"/>
</dbReference>
<keyword evidence="4" id="KW-1185">Reference proteome</keyword>
<dbReference type="PANTHER" id="PTHR22958:SF1">
    <property type="entry name" value="GLYCEROPHOSPHOCHOLINE PHOSPHODIESTERASE GPCPD1"/>
    <property type="match status" value="1"/>
</dbReference>
<dbReference type="SUPFAM" id="SSF51695">
    <property type="entry name" value="PLC-like phosphodiesterases"/>
    <property type="match status" value="1"/>
</dbReference>
<protein>
    <submittedName>
        <fullName evidence="3">GDPD-domain-containing protein</fullName>
    </submittedName>
</protein>
<dbReference type="InterPro" id="IPR017946">
    <property type="entry name" value="PLC-like_Pdiesterase_TIM-brl"/>
</dbReference>
<sequence>MGDGADGETVVVPHTIQSAETARSPITLHAEDPSDVTLQFSIRPGFGQRGGIVGTAVAVLSSPGSSPWQERVPRGGSLTSPIVDLRGRVVGKVAFDFVVVDPWRRPEGLKVRDVPQLWKPLSAGIVGHRGLGMNRAVRELQLGENTIISFSTAGSLGAEFVEFDVQLTKDHKPVLYHDWSVTETGIDIAINQLSLEQFLALKPRTRPSAATTNGSGWNGKRRGSSDVNVFREKVEVEPKKHQHGLKGNSDGSVQGEFAKLEGAFKVGVCVEHAISSCGHSLTNFMYTEATMYDLHLAELNLYVDTILSCVFKHAGERRIIFSSFQPEACRMLRLKQSVYPVLFLTESGTYASADPRCNAMSTAVEFARSTGLDGIVTVADPVVEAPRLIGRARGKGLLVFTYGGLNNVVENVKLQRRFGADAVILDSLVRIRRGLAQENPHTALEASAEKRGVGWEI</sequence>
<dbReference type="OMA" id="HANGRMI"/>
<dbReference type="GO" id="GO:0046475">
    <property type="term" value="P:glycerophospholipid catabolic process"/>
    <property type="evidence" value="ECO:0007669"/>
    <property type="project" value="TreeGrafter"/>
</dbReference>
<dbReference type="EMBL" id="KQ965858">
    <property type="protein sequence ID" value="KXS09584.1"/>
    <property type="molecule type" value="Genomic_DNA"/>
</dbReference>